<dbReference type="AlphaFoldDB" id="A0A6I4HVP4"/>
<protein>
    <submittedName>
        <fullName evidence="2">SusE domain-containing protein</fullName>
    </submittedName>
</protein>
<evidence type="ECO:0000259" key="1">
    <source>
        <dbReference type="Pfam" id="PF14292"/>
    </source>
</evidence>
<feature type="domain" description="SusE outer membrane protein" evidence="1">
    <location>
        <begin position="26"/>
        <end position="130"/>
    </location>
</feature>
<organism evidence="2 3">
    <name type="scientific">Mucilaginibacter ginkgonis</name>
    <dbReference type="NCBI Taxonomy" id="2682091"/>
    <lineage>
        <taxon>Bacteria</taxon>
        <taxon>Pseudomonadati</taxon>
        <taxon>Bacteroidota</taxon>
        <taxon>Sphingobacteriia</taxon>
        <taxon>Sphingobacteriales</taxon>
        <taxon>Sphingobacteriaceae</taxon>
        <taxon>Mucilaginibacter</taxon>
    </lineage>
</organism>
<dbReference type="InterPro" id="IPR025970">
    <property type="entry name" value="SusE"/>
</dbReference>
<proteinExistence type="predicted"/>
<reference evidence="2 3" key="1">
    <citation type="submission" date="2020-12" db="EMBL/GenBank/DDBJ databases">
        <title>HMF7856_wgs.fasta genome submission.</title>
        <authorList>
            <person name="Kang H."/>
            <person name="Kim H."/>
            <person name="Joh K."/>
        </authorList>
    </citation>
    <scope>NUCLEOTIDE SEQUENCE [LARGE SCALE GENOMIC DNA]</scope>
    <source>
        <strain evidence="2 3">HMF7856</strain>
    </source>
</reference>
<dbReference type="Pfam" id="PF14292">
    <property type="entry name" value="SusE"/>
    <property type="match status" value="1"/>
</dbReference>
<gene>
    <name evidence="2" type="ORF">GO620_000600</name>
</gene>
<evidence type="ECO:0000313" key="3">
    <source>
        <dbReference type="Proteomes" id="UP000429232"/>
    </source>
</evidence>
<keyword evidence="3" id="KW-1185">Reference proteome</keyword>
<name>A0A6I4HVP4_9SPHI</name>
<dbReference type="PROSITE" id="PS51257">
    <property type="entry name" value="PROKAR_LIPOPROTEIN"/>
    <property type="match status" value="1"/>
</dbReference>
<accession>A0A6I4HVP4</accession>
<dbReference type="EMBL" id="CP066775">
    <property type="protein sequence ID" value="QQL49984.1"/>
    <property type="molecule type" value="Genomic_DNA"/>
</dbReference>
<dbReference type="KEGG" id="mgik:GO620_000600"/>
<dbReference type="Proteomes" id="UP000429232">
    <property type="component" value="Chromosome"/>
</dbReference>
<sequence length="376" mass="40167">MKRVLSLIWLSCVIIIGASSCKKEVRPLNTNVNAVTTLSAPANAATLTIKTGTPAVTFKWDPATAEDGGLIIYQVAFDKAGGDFSAPVYKILADGGGVQTQATVPQDSLNKIASLAGIASSSTGTLKWTVVSSKSTNLQTGKSSNTIQVTRPAGFAVPPTTLYLTGTATEAGASDLSKAIPFKRTSSGVFEIYTSLQPGSYQFSDKAGSGGTLYFLDANGVIQQGSGSTTVAAAKTTYRMRLDFNVATSNTVEIQSLGLWMSAYNMEIGQLAYLGNGTWENPKLPVTFYQFSWGRDERYKFVLHTSSGLEYYGSTNVNNVAPAGQAASYFYLLPVTNAQWDNTYKFDPSIDTKNAKVDVYFNTSQSSYTHTATVVN</sequence>
<dbReference type="RefSeq" id="WP_157523311.1">
    <property type="nucleotide sequence ID" value="NZ_CP066775.1"/>
</dbReference>
<evidence type="ECO:0000313" key="2">
    <source>
        <dbReference type="EMBL" id="QQL49984.1"/>
    </source>
</evidence>
<dbReference type="Gene3D" id="2.60.40.3620">
    <property type="match status" value="1"/>
</dbReference>